<reference evidence="7" key="1">
    <citation type="submission" date="2017-09" db="EMBL/GenBank/DDBJ databases">
        <title>Depth-based differentiation of microbial function through sediment-hosted aquifers and enrichment of novel symbionts in the deep terrestrial subsurface.</title>
        <authorList>
            <person name="Probst A.J."/>
            <person name="Ladd B."/>
            <person name="Jarett J.K."/>
            <person name="Geller-Mcgrath D.E."/>
            <person name="Sieber C.M.K."/>
            <person name="Emerson J.B."/>
            <person name="Anantharaman K."/>
            <person name="Thomas B.C."/>
            <person name="Malmstrom R."/>
            <person name="Stieglmeier M."/>
            <person name="Klingl A."/>
            <person name="Woyke T."/>
            <person name="Ryan C.M."/>
            <person name="Banfield J.F."/>
        </authorList>
    </citation>
    <scope>NUCLEOTIDE SEQUENCE [LARGE SCALE GENOMIC DNA]</scope>
</reference>
<dbReference type="EMBL" id="PFBJ01000018">
    <property type="protein sequence ID" value="PIT90893.1"/>
    <property type="molecule type" value="Genomic_DNA"/>
</dbReference>
<dbReference type="Gene3D" id="2.30.30.790">
    <property type="match status" value="1"/>
</dbReference>
<evidence type="ECO:0000256" key="3">
    <source>
        <dbReference type="ARBA" id="ARBA00023274"/>
    </source>
</evidence>
<dbReference type="InterPro" id="IPR008991">
    <property type="entry name" value="Translation_prot_SH3-like_sf"/>
</dbReference>
<keyword evidence="2 6" id="KW-0689">Ribosomal protein</keyword>
<evidence type="ECO:0000256" key="1">
    <source>
        <dbReference type="ARBA" id="ARBA00005781"/>
    </source>
</evidence>
<keyword evidence="3 4" id="KW-0687">Ribonucleoprotein</keyword>
<comment type="caution">
    <text evidence="6">The sequence shown here is derived from an EMBL/GenBank/DDBJ whole genome shotgun (WGS) entry which is preliminary data.</text>
</comment>
<evidence type="ECO:0000256" key="5">
    <source>
        <dbReference type="SAM" id="MobiDB-lite"/>
    </source>
</evidence>
<accession>A0A2M6WDP9</accession>
<dbReference type="PANTHER" id="PTHR15680:SF9">
    <property type="entry name" value="LARGE RIBOSOMAL SUBUNIT PROTEIN BL19M"/>
    <property type="match status" value="1"/>
</dbReference>
<feature type="region of interest" description="Disordered" evidence="5">
    <location>
        <begin position="114"/>
        <end position="186"/>
    </location>
</feature>
<evidence type="ECO:0000256" key="4">
    <source>
        <dbReference type="RuleBase" id="RU000559"/>
    </source>
</evidence>
<dbReference type="InterPro" id="IPR038657">
    <property type="entry name" value="Ribosomal_bL19_sf"/>
</dbReference>
<dbReference type="GO" id="GO:0006412">
    <property type="term" value="P:translation"/>
    <property type="evidence" value="ECO:0007669"/>
    <property type="project" value="InterPro"/>
</dbReference>
<dbReference type="PANTHER" id="PTHR15680">
    <property type="entry name" value="RIBOSOMAL PROTEIN L19"/>
    <property type="match status" value="1"/>
</dbReference>
<name>A0A2M6WDP9_9BACT</name>
<dbReference type="Proteomes" id="UP000228809">
    <property type="component" value="Unassembled WGS sequence"/>
</dbReference>
<sequence>METAVISPVNIEARKSLGIKAGDTVRVWQKIEEKGKTRLQAFEGLVLARKHGSEPGATFTVRRVSSGVGIEKIFPLYSPSIDKIEIVKRSKVRRAKLYHIRDKVAREIKRQMRRMSDVSLSTGSDMEEKVAAQKAEEEAAAKAAEEKAKAPEEVVEEKQEEKTEEETTPADPSAQTGEVEGSDKKE</sequence>
<comment type="similarity">
    <text evidence="1 4">Belongs to the bacterial ribosomal protein bL19 family.</text>
</comment>
<dbReference type="AlphaFoldDB" id="A0A2M6WDP9"/>
<gene>
    <name evidence="6" type="ORF">COU17_02960</name>
</gene>
<feature type="compositionally biased region" description="Basic and acidic residues" evidence="5">
    <location>
        <begin position="126"/>
        <end position="161"/>
    </location>
</feature>
<protein>
    <recommendedName>
        <fullName evidence="4">50S ribosomal protein L19</fullName>
    </recommendedName>
</protein>
<dbReference type="SUPFAM" id="SSF50104">
    <property type="entry name" value="Translation proteins SH3-like domain"/>
    <property type="match status" value="1"/>
</dbReference>
<dbReference type="PRINTS" id="PR00061">
    <property type="entry name" value="RIBOSOMALL19"/>
</dbReference>
<evidence type="ECO:0000256" key="2">
    <source>
        <dbReference type="ARBA" id="ARBA00022980"/>
    </source>
</evidence>
<dbReference type="GO" id="GO:0003735">
    <property type="term" value="F:structural constituent of ribosome"/>
    <property type="evidence" value="ECO:0007669"/>
    <property type="project" value="InterPro"/>
</dbReference>
<evidence type="ECO:0000313" key="6">
    <source>
        <dbReference type="EMBL" id="PIT90893.1"/>
    </source>
</evidence>
<organism evidence="6 7">
    <name type="scientific">Candidatus Kaiserbacteria bacterium CG10_big_fil_rev_8_21_14_0_10_49_17</name>
    <dbReference type="NCBI Taxonomy" id="1974609"/>
    <lineage>
        <taxon>Bacteria</taxon>
        <taxon>Candidatus Kaiseribacteriota</taxon>
    </lineage>
</organism>
<comment type="function">
    <text evidence="4">This protein is located at the 30S-50S ribosomal subunit interface and may play a role in the structure and function of the aminoacyl-tRNA binding site.</text>
</comment>
<dbReference type="InterPro" id="IPR001857">
    <property type="entry name" value="Ribosomal_bL19"/>
</dbReference>
<dbReference type="Pfam" id="PF01245">
    <property type="entry name" value="Ribosomal_L19"/>
    <property type="match status" value="1"/>
</dbReference>
<evidence type="ECO:0000313" key="7">
    <source>
        <dbReference type="Proteomes" id="UP000228809"/>
    </source>
</evidence>
<proteinExistence type="inferred from homology"/>
<dbReference type="NCBIfam" id="TIGR01024">
    <property type="entry name" value="rplS_bact"/>
    <property type="match status" value="1"/>
</dbReference>
<dbReference type="GO" id="GO:0022625">
    <property type="term" value="C:cytosolic large ribosomal subunit"/>
    <property type="evidence" value="ECO:0007669"/>
    <property type="project" value="TreeGrafter"/>
</dbReference>